<organism evidence="1 2">
    <name type="scientific">Enterobacteria phage JenP1</name>
    <dbReference type="NCBI Taxonomy" id="1610837"/>
    <lineage>
        <taxon>Viruses</taxon>
        <taxon>Duplodnaviria</taxon>
        <taxon>Heunggongvirae</taxon>
        <taxon>Uroviricota</taxon>
        <taxon>Caudoviricetes</taxon>
        <taxon>Queuovirinae</taxon>
        <taxon>Nonagvirus</taxon>
        <taxon>Nonagvirus JenP1</taxon>
    </lineage>
</organism>
<dbReference type="OrthoDB" id="16469at10239"/>
<dbReference type="EMBL" id="KP719132">
    <property type="protein sequence ID" value="AKA60874.1"/>
    <property type="molecule type" value="Genomic_DNA"/>
</dbReference>
<sequence>MAFRTDKKFLFHMMQRNRRRRDATLNPVSGVLGWVTPPPSTGVVDTDYVMTWQNGQTPYVVQVFKDKELVLQNQLDLQTFTINESSDARYDIKIISADGQILNATIDIA</sequence>
<evidence type="ECO:0000313" key="2">
    <source>
        <dbReference type="Proteomes" id="UP000033023"/>
    </source>
</evidence>
<proteinExistence type="predicted"/>
<reference evidence="2" key="2">
    <citation type="submission" date="2015-01" db="EMBL/GenBank/DDBJ databases">
        <title>Complete sequence of three novel 9g-like phages.</title>
        <authorList>
            <person name="Carstens A.B."/>
            <person name="Hansen L.H."/>
            <person name="Kot W."/>
        </authorList>
    </citation>
    <scope>NUCLEOTIDE SEQUENCE [LARGE SCALE GENOMIC DNA]</scope>
</reference>
<protein>
    <submittedName>
        <fullName evidence="1">Uncharacterized protein</fullName>
    </submittedName>
</protein>
<dbReference type="RefSeq" id="YP_009219978.1">
    <property type="nucleotide sequence ID" value="NC_029028.1"/>
</dbReference>
<name>A0A0E3JIS8_9CAUD</name>
<accession>A0A0E3JIS8</accession>
<keyword evidence="2" id="KW-1185">Reference proteome</keyword>
<dbReference type="KEGG" id="vg:26646239"/>
<reference evidence="1 2" key="1">
    <citation type="journal article" date="2015" name="Genome Announc.">
        <title>Complete Genome Sequences of Four Novel Escherichia coli Bacteriophages Belonging to New Phage Groups.</title>
        <authorList>
            <person name="Carstens A.B."/>
            <person name="Kot W."/>
            <person name="Hansen L.H."/>
        </authorList>
    </citation>
    <scope>NUCLEOTIDE SEQUENCE [LARGE SCALE GENOMIC DNA]</scope>
</reference>
<dbReference type="GeneID" id="26646239"/>
<evidence type="ECO:0000313" key="1">
    <source>
        <dbReference type="EMBL" id="AKA60874.1"/>
    </source>
</evidence>
<dbReference type="Proteomes" id="UP000033023">
    <property type="component" value="Segment"/>
</dbReference>